<organism evidence="10 11">
    <name type="scientific">Candidatus Enterococcus testudinis</name>
    <dbReference type="NCBI Taxonomy" id="1834191"/>
    <lineage>
        <taxon>Bacteria</taxon>
        <taxon>Bacillati</taxon>
        <taxon>Bacillota</taxon>
        <taxon>Bacilli</taxon>
        <taxon>Lactobacillales</taxon>
        <taxon>Enterococcaceae</taxon>
        <taxon>Enterococcus</taxon>
    </lineage>
</organism>
<evidence type="ECO:0000256" key="7">
    <source>
        <dbReference type="HAMAP-Rule" id="MF_00173"/>
    </source>
</evidence>
<dbReference type="RefSeq" id="WP_086275093.1">
    <property type="nucleotide sequence ID" value="NZ_NGKU01000001.1"/>
</dbReference>
<evidence type="ECO:0000313" key="10">
    <source>
        <dbReference type="EMBL" id="OTN77021.1"/>
    </source>
</evidence>
<reference evidence="10 11" key="1">
    <citation type="submission" date="2017-05" db="EMBL/GenBank/DDBJ databases">
        <title>The Genome Sequence of Enterococcus sp. 8G7_MSG3316.</title>
        <authorList>
            <consortium name="The Broad Institute Genomics Platform"/>
            <consortium name="The Broad Institute Genomic Center for Infectious Diseases"/>
            <person name="Earl A."/>
            <person name="Manson A."/>
            <person name="Schwartman J."/>
            <person name="Gilmore M."/>
            <person name="Abouelleil A."/>
            <person name="Cao P."/>
            <person name="Chapman S."/>
            <person name="Cusick C."/>
            <person name="Shea T."/>
            <person name="Young S."/>
            <person name="Neafsey D."/>
            <person name="Nusbaum C."/>
            <person name="Birren B."/>
        </authorList>
    </citation>
    <scope>NUCLEOTIDE SEQUENCE [LARGE SCALE GENOMIC DNA]</scope>
    <source>
        <strain evidence="10 11">8G7_MSG3316</strain>
    </source>
</reference>
<dbReference type="InterPro" id="IPR036251">
    <property type="entry name" value="Arg_repress_C_sf"/>
</dbReference>
<dbReference type="Gene3D" id="3.30.1360.40">
    <property type="match status" value="1"/>
</dbReference>
<keyword evidence="4 7" id="KW-0805">Transcription regulation</keyword>
<dbReference type="GO" id="GO:0006526">
    <property type="term" value="P:L-arginine biosynthetic process"/>
    <property type="evidence" value="ECO:0007669"/>
    <property type="project" value="UniProtKB-UniPathway"/>
</dbReference>
<comment type="pathway">
    <text evidence="7">Amino-acid biosynthesis; L-arginine biosynthesis [regulation].</text>
</comment>
<dbReference type="HAMAP" id="MF_00173">
    <property type="entry name" value="Arg_repressor"/>
    <property type="match status" value="1"/>
</dbReference>
<dbReference type="InterPro" id="IPR020900">
    <property type="entry name" value="Arg_repress_DNA-bd"/>
</dbReference>
<dbReference type="GO" id="GO:1900079">
    <property type="term" value="P:regulation of arginine biosynthetic process"/>
    <property type="evidence" value="ECO:0007669"/>
    <property type="project" value="UniProtKB-UniRule"/>
</dbReference>
<evidence type="ECO:0000256" key="4">
    <source>
        <dbReference type="ARBA" id="ARBA00023015"/>
    </source>
</evidence>
<evidence type="ECO:0000256" key="3">
    <source>
        <dbReference type="ARBA" id="ARBA00022490"/>
    </source>
</evidence>
<sequence length="156" mass="17696">MRKADRHLLIRQIITKYTVRTQEELLQQLEKQGVTATQATISRDIRDLKIVKIPDETGQTKFVIFQGQHASDDEKAEEQRLVQMIEEVVTKIDRVQFMTLIHTVADNAPLLAAAIDDVTMPEKVCSLAGFDTVAVISRTEEDAETFFEFIQAHAVL</sequence>
<dbReference type="GO" id="GO:0051259">
    <property type="term" value="P:protein complex oligomerization"/>
    <property type="evidence" value="ECO:0007669"/>
    <property type="project" value="InterPro"/>
</dbReference>
<dbReference type="InterPro" id="IPR020899">
    <property type="entry name" value="Arg_repress_C"/>
</dbReference>
<dbReference type="InterPro" id="IPR036390">
    <property type="entry name" value="WH_DNA-bd_sf"/>
</dbReference>
<dbReference type="AlphaFoldDB" id="A0A242A8G4"/>
<keyword evidence="3 7" id="KW-0963">Cytoplasm</keyword>
<evidence type="ECO:0000256" key="6">
    <source>
        <dbReference type="ARBA" id="ARBA00023163"/>
    </source>
</evidence>
<protein>
    <recommendedName>
        <fullName evidence="7">Arginine repressor</fullName>
    </recommendedName>
</protein>
<proteinExistence type="inferred from homology"/>
<dbReference type="InterPro" id="IPR001669">
    <property type="entry name" value="Arg_repress"/>
</dbReference>
<evidence type="ECO:0000256" key="1">
    <source>
        <dbReference type="ARBA" id="ARBA00004496"/>
    </source>
</evidence>
<dbReference type="GO" id="GO:0003700">
    <property type="term" value="F:DNA-binding transcription factor activity"/>
    <property type="evidence" value="ECO:0007669"/>
    <property type="project" value="UniProtKB-UniRule"/>
</dbReference>
<dbReference type="PANTHER" id="PTHR34471:SF1">
    <property type="entry name" value="ARGININE REPRESSOR"/>
    <property type="match status" value="1"/>
</dbReference>
<feature type="domain" description="Arginine repressor DNA-binding" evidence="8">
    <location>
        <begin position="1"/>
        <end position="66"/>
    </location>
</feature>
<dbReference type="EMBL" id="NGKU01000001">
    <property type="protein sequence ID" value="OTN77021.1"/>
    <property type="molecule type" value="Genomic_DNA"/>
</dbReference>
<comment type="subcellular location">
    <subcellularLocation>
        <location evidence="1 7">Cytoplasm</location>
    </subcellularLocation>
</comment>
<keyword evidence="7" id="KW-0678">Repressor</keyword>
<accession>A0A242A8G4</accession>
<gene>
    <name evidence="7" type="primary">argR</name>
    <name evidence="10" type="ORF">A5886_002101</name>
</gene>
<dbReference type="Pfam" id="PF02863">
    <property type="entry name" value="Arg_repressor_C"/>
    <property type="match status" value="1"/>
</dbReference>
<keyword evidence="7" id="KW-0028">Amino-acid biosynthesis</keyword>
<evidence type="ECO:0000259" key="8">
    <source>
        <dbReference type="Pfam" id="PF01316"/>
    </source>
</evidence>
<keyword evidence="6 7" id="KW-0804">Transcription</keyword>
<dbReference type="Proteomes" id="UP000195043">
    <property type="component" value="Unassembled WGS sequence"/>
</dbReference>
<dbReference type="UniPathway" id="UPA00068"/>
<keyword evidence="7" id="KW-0055">Arginine biosynthesis</keyword>
<dbReference type="GO" id="GO:0005737">
    <property type="term" value="C:cytoplasm"/>
    <property type="evidence" value="ECO:0007669"/>
    <property type="project" value="UniProtKB-SubCell"/>
</dbReference>
<dbReference type="Pfam" id="PF01316">
    <property type="entry name" value="Arg_repressor"/>
    <property type="match status" value="1"/>
</dbReference>
<dbReference type="InterPro" id="IPR036388">
    <property type="entry name" value="WH-like_DNA-bd_sf"/>
</dbReference>
<dbReference type="SUPFAM" id="SSF46785">
    <property type="entry name" value="Winged helix' DNA-binding domain"/>
    <property type="match status" value="1"/>
</dbReference>
<evidence type="ECO:0000259" key="9">
    <source>
        <dbReference type="Pfam" id="PF02863"/>
    </source>
</evidence>
<comment type="function">
    <text evidence="7">Regulates arginine biosynthesis genes.</text>
</comment>
<dbReference type="GO" id="GO:0034618">
    <property type="term" value="F:arginine binding"/>
    <property type="evidence" value="ECO:0007669"/>
    <property type="project" value="InterPro"/>
</dbReference>
<dbReference type="PANTHER" id="PTHR34471">
    <property type="entry name" value="ARGININE REPRESSOR"/>
    <property type="match status" value="1"/>
</dbReference>
<name>A0A242A8G4_9ENTE</name>
<keyword evidence="5 7" id="KW-0238">DNA-binding</keyword>
<keyword evidence="11" id="KW-1185">Reference proteome</keyword>
<evidence type="ECO:0000313" key="11">
    <source>
        <dbReference type="Proteomes" id="UP000195043"/>
    </source>
</evidence>
<feature type="domain" description="Arginine repressor C-terminal" evidence="9">
    <location>
        <begin position="86"/>
        <end position="151"/>
    </location>
</feature>
<dbReference type="STRING" id="1834191.A5886_002101"/>
<comment type="similarity">
    <text evidence="2 7">Belongs to the ArgR family.</text>
</comment>
<dbReference type="GO" id="GO:0003677">
    <property type="term" value="F:DNA binding"/>
    <property type="evidence" value="ECO:0007669"/>
    <property type="project" value="UniProtKB-KW"/>
</dbReference>
<dbReference type="Gene3D" id="1.10.10.10">
    <property type="entry name" value="Winged helix-like DNA-binding domain superfamily/Winged helix DNA-binding domain"/>
    <property type="match status" value="1"/>
</dbReference>
<dbReference type="SUPFAM" id="SSF55252">
    <property type="entry name" value="C-terminal domain of arginine repressor"/>
    <property type="match status" value="1"/>
</dbReference>
<dbReference type="PRINTS" id="PR01467">
    <property type="entry name" value="ARGREPRESSOR"/>
</dbReference>
<evidence type="ECO:0000256" key="5">
    <source>
        <dbReference type="ARBA" id="ARBA00023125"/>
    </source>
</evidence>
<dbReference type="OrthoDB" id="9807089at2"/>
<evidence type="ECO:0000256" key="2">
    <source>
        <dbReference type="ARBA" id="ARBA00008316"/>
    </source>
</evidence>
<comment type="caution">
    <text evidence="10">The sequence shown here is derived from an EMBL/GenBank/DDBJ whole genome shotgun (WGS) entry which is preliminary data.</text>
</comment>